<dbReference type="InterPro" id="IPR012337">
    <property type="entry name" value="RNaseH-like_sf"/>
</dbReference>
<dbReference type="CDD" id="cd09272">
    <property type="entry name" value="RNase_HI_RT_Ty1"/>
    <property type="match status" value="1"/>
</dbReference>
<name>A0A396HFZ0_MEDTR</name>
<dbReference type="GO" id="GO:0015074">
    <property type="term" value="P:DNA integration"/>
    <property type="evidence" value="ECO:0007669"/>
    <property type="project" value="InterPro"/>
</dbReference>
<dbReference type="EC" id="2.7.7.49" evidence="3"/>
<proteinExistence type="predicted"/>
<dbReference type="Gramene" id="rna35896">
    <property type="protein sequence ID" value="RHN51461.1"/>
    <property type="gene ID" value="gene35896"/>
</dbReference>
<comment type="caution">
    <text evidence="3">The sequence shown here is derived from an EMBL/GenBank/DDBJ whole genome shotgun (WGS) entry which is preliminary data.</text>
</comment>
<keyword evidence="3" id="KW-0548">Nucleotidyltransferase</keyword>
<dbReference type="Gene3D" id="3.30.420.10">
    <property type="entry name" value="Ribonuclease H-like superfamily/Ribonuclease H"/>
    <property type="match status" value="1"/>
</dbReference>
<evidence type="ECO:0000313" key="3">
    <source>
        <dbReference type="EMBL" id="RHN51461.1"/>
    </source>
</evidence>
<dbReference type="Gene3D" id="3.10.10.10">
    <property type="entry name" value="HIV Type 1 Reverse Transcriptase, subunit A, domain 1"/>
    <property type="match status" value="1"/>
</dbReference>
<feature type="domain" description="Integrase catalytic" evidence="2">
    <location>
        <begin position="1"/>
        <end position="146"/>
    </location>
</feature>
<keyword evidence="3" id="KW-0808">Transferase</keyword>
<dbReference type="InterPro" id="IPR057670">
    <property type="entry name" value="SH3_retrovirus"/>
</dbReference>
<dbReference type="InterPro" id="IPR013103">
    <property type="entry name" value="RVT_2"/>
</dbReference>
<dbReference type="InterPro" id="IPR043502">
    <property type="entry name" value="DNA/RNA_pol_sf"/>
</dbReference>
<dbReference type="PANTHER" id="PTHR11439">
    <property type="entry name" value="GAG-POL-RELATED RETROTRANSPOSON"/>
    <property type="match status" value="1"/>
</dbReference>
<reference evidence="3" key="1">
    <citation type="journal article" date="2018" name="Nat. Plants">
        <title>Whole-genome landscape of Medicago truncatula symbiotic genes.</title>
        <authorList>
            <person name="Pecrix Y."/>
            <person name="Gamas P."/>
            <person name="Carrere S."/>
        </authorList>
    </citation>
    <scope>NUCLEOTIDE SEQUENCE</scope>
    <source>
        <tissue evidence="3">Leaves</tissue>
    </source>
</reference>
<keyword evidence="3" id="KW-0695">RNA-directed DNA polymerase</keyword>
<dbReference type="GO" id="GO:0003676">
    <property type="term" value="F:nucleic acid binding"/>
    <property type="evidence" value="ECO:0007669"/>
    <property type="project" value="InterPro"/>
</dbReference>
<dbReference type="Gene3D" id="3.30.70.270">
    <property type="match status" value="1"/>
</dbReference>
<dbReference type="EMBL" id="PSQE01000006">
    <property type="protein sequence ID" value="RHN51461.1"/>
    <property type="molecule type" value="Genomic_DNA"/>
</dbReference>
<sequence length="780" mass="89160">MGGSRYFVLFIDDYSRFTWIYLMKNRHELPQIYIKFAKMIQTQFSKIIKVFRRDNAMEYRDSKLLDFLGEQGTLSEFSCPYTSQQNGRAERKHRHILDSVRAMLISASCPERAWGEASLTAVHIINRLPSSIFGNISPFERLYHTTPDYNLLKVFGCACFVLLQPHEHTKLEPRARLCCFLGYGIEHKGYRCWDPISQRIRTSRHVVFWEHKMFSSLSNFVSIPSTSTPLFTNPDVDYFNSDTYAGSSSELSSPSDVPSTSNDDVPIVDPAPSTTEIPGRVRNPPSYLRDYHCYSTMLHLHEPQSYKEASTDPHWQQAMTEELQALEKTHTWDLVDPPSNKPLVGCKWVYKIKTHSDGSIERYKARLVAKGFTQEYGIDYEETSAPVARITSVRTLLAIAASRQWSLTQMDVKNAFLNGELEEEVYMRPPPGYTCQESKVCRLRKALYGLKQAPRAWFAKFHSTVSQLGFSSSPHDSALFTRKTENGTVVLLLYVDDMIITGNDSVGIVELKQFLFQHFEMKDLGPLSLTDCKIEHTPLEPNVRFSPQDGTLLDDATLYRQLVGSLIYLPVTRPDISYAVHLVSQFMNAPQSTHYAAVLRIIRYIKGTMFHGLQYSVTSPLILRAYSDADWAGDPSDRRSTTGFCIFLGDSLISWRSKKQTLTARSSTEAEYRALADTTSEILWLRWLLADLETSQSSPIDLYCDNRSAIQIAHNDVFHERTKHIEIDCHFIRQHLLRHELQLVSIGTLDQPADLFTKPHSPSHFRILVSKLKLVTIPPT</sequence>
<organism evidence="3">
    <name type="scientific">Medicago truncatula</name>
    <name type="common">Barrel medic</name>
    <name type="synonym">Medicago tribuloides</name>
    <dbReference type="NCBI Taxonomy" id="3880"/>
    <lineage>
        <taxon>Eukaryota</taxon>
        <taxon>Viridiplantae</taxon>
        <taxon>Streptophyta</taxon>
        <taxon>Embryophyta</taxon>
        <taxon>Tracheophyta</taxon>
        <taxon>Spermatophyta</taxon>
        <taxon>Magnoliopsida</taxon>
        <taxon>eudicotyledons</taxon>
        <taxon>Gunneridae</taxon>
        <taxon>Pentapetalae</taxon>
        <taxon>rosids</taxon>
        <taxon>fabids</taxon>
        <taxon>Fabales</taxon>
        <taxon>Fabaceae</taxon>
        <taxon>Papilionoideae</taxon>
        <taxon>50 kb inversion clade</taxon>
        <taxon>NPAAA clade</taxon>
        <taxon>Hologalegina</taxon>
        <taxon>IRL clade</taxon>
        <taxon>Trifolieae</taxon>
        <taxon>Medicago</taxon>
    </lineage>
</organism>
<gene>
    <name evidence="3" type="ORF">MtrunA17_Chr6g0468801</name>
</gene>
<dbReference type="SUPFAM" id="SSF56672">
    <property type="entry name" value="DNA/RNA polymerases"/>
    <property type="match status" value="1"/>
</dbReference>
<evidence type="ECO:0000259" key="2">
    <source>
        <dbReference type="PROSITE" id="PS50994"/>
    </source>
</evidence>
<dbReference type="PROSITE" id="PS50994">
    <property type="entry name" value="INTEGRASE"/>
    <property type="match status" value="1"/>
</dbReference>
<dbReference type="Proteomes" id="UP000265566">
    <property type="component" value="Chromosome 6"/>
</dbReference>
<dbReference type="Pfam" id="PF07727">
    <property type="entry name" value="RVT_2"/>
    <property type="match status" value="1"/>
</dbReference>
<dbReference type="SUPFAM" id="SSF53098">
    <property type="entry name" value="Ribonuclease H-like"/>
    <property type="match status" value="1"/>
</dbReference>
<feature type="region of interest" description="Disordered" evidence="1">
    <location>
        <begin position="247"/>
        <end position="281"/>
    </location>
</feature>
<feature type="compositionally biased region" description="Low complexity" evidence="1">
    <location>
        <begin position="247"/>
        <end position="265"/>
    </location>
</feature>
<dbReference type="InterPro" id="IPR001584">
    <property type="entry name" value="Integrase_cat-core"/>
</dbReference>
<accession>A0A396HFZ0</accession>
<dbReference type="GO" id="GO:0003964">
    <property type="term" value="F:RNA-directed DNA polymerase activity"/>
    <property type="evidence" value="ECO:0007669"/>
    <property type="project" value="UniProtKB-KW"/>
</dbReference>
<evidence type="ECO:0000256" key="1">
    <source>
        <dbReference type="SAM" id="MobiDB-lite"/>
    </source>
</evidence>
<protein>
    <submittedName>
        <fullName evidence="3">Putative RNA-directed DNA polymerase</fullName>
        <ecNumber evidence="3">2.7.7.49</ecNumber>
    </submittedName>
</protein>
<dbReference type="InterPro" id="IPR043128">
    <property type="entry name" value="Rev_trsase/Diguanyl_cyclase"/>
</dbReference>
<dbReference type="PANTHER" id="PTHR11439:SF461">
    <property type="entry name" value="OS10G0432200 PROTEIN"/>
    <property type="match status" value="1"/>
</dbReference>
<dbReference type="AlphaFoldDB" id="A0A396HFZ0"/>
<dbReference type="Pfam" id="PF25597">
    <property type="entry name" value="SH3_retrovirus"/>
    <property type="match status" value="1"/>
</dbReference>
<dbReference type="InterPro" id="IPR036397">
    <property type="entry name" value="RNaseH_sf"/>
</dbReference>